<comment type="caution">
    <text evidence="4">The sequence shown here is derived from an EMBL/GenBank/DDBJ whole genome shotgun (WGS) entry which is preliminary data.</text>
</comment>
<evidence type="ECO:0000256" key="3">
    <source>
        <dbReference type="SAM" id="SignalP"/>
    </source>
</evidence>
<proteinExistence type="predicted"/>
<keyword evidence="2" id="KW-0472">Membrane</keyword>
<gene>
    <name evidence="4" type="ORF">ATANTOWER_032237</name>
</gene>
<reference evidence="4 5" key="1">
    <citation type="submission" date="2021-07" db="EMBL/GenBank/DDBJ databases">
        <authorList>
            <person name="Palmer J.M."/>
        </authorList>
    </citation>
    <scope>NUCLEOTIDE SEQUENCE [LARGE SCALE GENOMIC DNA]</scope>
    <source>
        <strain evidence="4 5">AT_MEX2019</strain>
        <tissue evidence="4">Muscle</tissue>
    </source>
</reference>
<keyword evidence="2" id="KW-0812">Transmembrane</keyword>
<accession>A0ABU7CDI1</accession>
<feature type="signal peptide" evidence="3">
    <location>
        <begin position="1"/>
        <end position="33"/>
    </location>
</feature>
<organism evidence="4 5">
    <name type="scientific">Ataeniobius toweri</name>
    <dbReference type="NCBI Taxonomy" id="208326"/>
    <lineage>
        <taxon>Eukaryota</taxon>
        <taxon>Metazoa</taxon>
        <taxon>Chordata</taxon>
        <taxon>Craniata</taxon>
        <taxon>Vertebrata</taxon>
        <taxon>Euteleostomi</taxon>
        <taxon>Actinopterygii</taxon>
        <taxon>Neopterygii</taxon>
        <taxon>Teleostei</taxon>
        <taxon>Neoteleostei</taxon>
        <taxon>Acanthomorphata</taxon>
        <taxon>Ovalentaria</taxon>
        <taxon>Atherinomorphae</taxon>
        <taxon>Cyprinodontiformes</taxon>
        <taxon>Goodeidae</taxon>
        <taxon>Ataeniobius</taxon>
    </lineage>
</organism>
<evidence type="ECO:0000313" key="4">
    <source>
        <dbReference type="EMBL" id="MED6260982.1"/>
    </source>
</evidence>
<feature type="compositionally biased region" description="Polar residues" evidence="1">
    <location>
        <begin position="100"/>
        <end position="114"/>
    </location>
</feature>
<evidence type="ECO:0000256" key="1">
    <source>
        <dbReference type="SAM" id="MobiDB-lite"/>
    </source>
</evidence>
<dbReference type="Proteomes" id="UP001345963">
    <property type="component" value="Unassembled WGS sequence"/>
</dbReference>
<keyword evidence="5" id="KW-1185">Reference proteome</keyword>
<keyword evidence="2" id="KW-1133">Transmembrane helix</keyword>
<feature type="chain" id="PRO_5046434081" evidence="3">
    <location>
        <begin position="34"/>
        <end position="114"/>
    </location>
</feature>
<feature type="transmembrane region" description="Helical" evidence="2">
    <location>
        <begin position="60"/>
        <end position="80"/>
    </location>
</feature>
<feature type="region of interest" description="Disordered" evidence="1">
    <location>
        <begin position="83"/>
        <end position="114"/>
    </location>
</feature>
<name>A0ABU7CDI1_9TELE</name>
<evidence type="ECO:0000256" key="2">
    <source>
        <dbReference type="SAM" id="Phobius"/>
    </source>
</evidence>
<feature type="compositionally biased region" description="Basic residues" evidence="1">
    <location>
        <begin position="83"/>
        <end position="99"/>
    </location>
</feature>
<keyword evidence="3" id="KW-0732">Signal</keyword>
<sequence>MAPTMAASELRCLFLCVFCVFLCFSSHSTVVSSHNSVVSFSREELLNIRESSLGIFSPSFINPSFTELLTSGAAALYGIVHRKRRRGKRAGKARPKRTSHTTAFNQSSKYPLSK</sequence>
<evidence type="ECO:0000313" key="5">
    <source>
        <dbReference type="Proteomes" id="UP001345963"/>
    </source>
</evidence>
<protein>
    <submittedName>
        <fullName evidence="4">Uncharacterized protein</fullName>
    </submittedName>
</protein>
<dbReference type="EMBL" id="JAHUTI010089450">
    <property type="protein sequence ID" value="MED6260982.1"/>
    <property type="molecule type" value="Genomic_DNA"/>
</dbReference>